<dbReference type="EMBL" id="JACWZY010000035">
    <property type="protein sequence ID" value="MBD2704667.1"/>
    <property type="molecule type" value="Genomic_DNA"/>
</dbReference>
<dbReference type="Proteomes" id="UP000598820">
    <property type="component" value="Unassembled WGS sequence"/>
</dbReference>
<sequence>MHQFNWLRVIKQPLIHSNWRYCLSVTPFLLLLGCASKREEPVSNNKPQNFAGSKQEYGITSQGEKLLLPNKTEISLMFDFNGHGALIETSKKKIFGLIDGGLIVKDILWEIKDDSLYIEEIVPSGENRNDAIGFKRTVIGDSLILENVATLYTLKYKNVIMHKAAKKPDEGEIVSTLVNNTYISIIKQDFNDENSAEEIKDKVLGSGLSNDIIKGFEAAAGQFTKSTISFYQDGLYINRDELVDPEKVLGGNRLSTAYAGAWSVKGKDSLYCWPNGKEMPGELAKSYRFKIVPFDKGIILINGSPKAGVLFVYKKVEYIPVQMPKS</sequence>
<dbReference type="AlphaFoldDB" id="A0A927AUJ7"/>
<reference evidence="1" key="1">
    <citation type="submission" date="2020-09" db="EMBL/GenBank/DDBJ databases">
        <authorList>
            <person name="Kim M.K."/>
        </authorList>
    </citation>
    <scope>NUCLEOTIDE SEQUENCE</scope>
    <source>
        <strain evidence="1">BT702</strain>
    </source>
</reference>
<proteinExistence type="predicted"/>
<comment type="caution">
    <text evidence="1">The sequence shown here is derived from an EMBL/GenBank/DDBJ whole genome shotgun (WGS) entry which is preliminary data.</text>
</comment>
<evidence type="ECO:0000313" key="2">
    <source>
        <dbReference type="Proteomes" id="UP000598820"/>
    </source>
</evidence>
<protein>
    <submittedName>
        <fullName evidence="1">Uncharacterized protein</fullName>
    </submittedName>
</protein>
<gene>
    <name evidence="1" type="ORF">IC229_28785</name>
</gene>
<dbReference type="RefSeq" id="WP_190891428.1">
    <property type="nucleotide sequence ID" value="NZ_JACWZY010000035.1"/>
</dbReference>
<name>A0A927AUJ7_9BACT</name>
<evidence type="ECO:0000313" key="1">
    <source>
        <dbReference type="EMBL" id="MBD2704667.1"/>
    </source>
</evidence>
<accession>A0A927AUJ7</accession>
<organism evidence="1 2">
    <name type="scientific">Spirosoma profusum</name>
    <dbReference type="NCBI Taxonomy" id="2771354"/>
    <lineage>
        <taxon>Bacteria</taxon>
        <taxon>Pseudomonadati</taxon>
        <taxon>Bacteroidota</taxon>
        <taxon>Cytophagia</taxon>
        <taxon>Cytophagales</taxon>
        <taxon>Cytophagaceae</taxon>
        <taxon>Spirosoma</taxon>
    </lineage>
</organism>
<keyword evidence="2" id="KW-1185">Reference proteome</keyword>